<feature type="region of interest" description="Disordered" evidence="7">
    <location>
        <begin position="54"/>
        <end position="265"/>
    </location>
</feature>
<dbReference type="InterPro" id="IPR044780">
    <property type="entry name" value="Heh2/Src1"/>
</dbReference>
<dbReference type="OrthoDB" id="5376590at2759"/>
<feature type="domain" description="Man1/Src1-like C-terminal" evidence="9">
    <location>
        <begin position="279"/>
        <end position="671"/>
    </location>
</feature>
<sequence length="732" mass="79610">MPPTPSTPSRVVDPADPDFTASDLRVPELRSLLATRNIRLPTSARKPALVKAVEETFGTPGQTRGNFAKQEEEEDEAGNFSDQNVFQTGSGNEASPKPRGGVNKARKSAGAELSTRKTTKVKDEAPAARRKTIDPSSLASSSARKPTSSVPQAPSLPSSRSVSSVFQNYMDPIVAKATPPRKVTDGVNGTLRKTSGAVKRMTSTITGNFDSPDEGADADVSGLADDVEDSEEDEEDEVEDETPSKARGRRRPLVSSKRKRPMSTNSAPSAAAVLRWLATAALIGWWIYYVRDSKTIGYCDIASDSNALLETRIDDYDRRRHIRDHASADDEADSVLLMDLVPNAIRPGCTPCPPHALCAGGDLRSCLSDEYIHRPSLWSSVPILRSLLPLQWQSERCHTDSRRLEMIDELAGEIARQLGNWRGAVTCGSRPQPEVASLIATIGQREDLSLSEEDKASLKFAAREEQLFQALLDLRDEAAVSSEEYFSHLWDSAIEELETEGLAKRLTVSTQPRESNSEASSSQDSIVLLLPAASLAVIPLGCRLRLALRSLFRATFLYIVAALSAALALLYTRNRLRRSRFESHKIDELTTEVLQRLAEQQMVSLHSNAQPSHLPANHLRDLMLPAARGVSAVVRKSIWSGVSKQVESNSNVRVGMKKWKGEYSRCWEWVGVVTPGYGGGTSGASSPAPGTPHGGDKMINGSAEEGGEGEGSEPVEEMVQSKGSRRVSYGLN</sequence>
<name>A0A316U061_9BASI</name>
<dbReference type="GO" id="GO:0034399">
    <property type="term" value="C:nuclear periphery"/>
    <property type="evidence" value="ECO:0007669"/>
    <property type="project" value="TreeGrafter"/>
</dbReference>
<dbReference type="Pfam" id="PF09402">
    <property type="entry name" value="MSC"/>
    <property type="match status" value="1"/>
</dbReference>
<evidence type="ECO:0000256" key="7">
    <source>
        <dbReference type="SAM" id="MobiDB-lite"/>
    </source>
</evidence>
<feature type="compositionally biased region" description="Low complexity" evidence="7">
    <location>
        <begin position="155"/>
        <end position="165"/>
    </location>
</feature>
<protein>
    <recommendedName>
        <fullName evidence="13">Man1/Src1 C-terminal domain-containing protein</fullName>
    </recommendedName>
</protein>
<proteinExistence type="predicted"/>
<feature type="compositionally biased region" description="Polar residues" evidence="7">
    <location>
        <begin position="80"/>
        <end position="93"/>
    </location>
</feature>
<feature type="compositionally biased region" description="Acidic residues" evidence="7">
    <location>
        <begin position="225"/>
        <end position="241"/>
    </location>
</feature>
<evidence type="ECO:0000256" key="4">
    <source>
        <dbReference type="ARBA" id="ARBA00022989"/>
    </source>
</evidence>
<dbReference type="PANTHER" id="PTHR47808">
    <property type="entry name" value="INNER NUCLEAR MEMBRANE PROTEIN HEH2-RELATED"/>
    <property type="match status" value="1"/>
</dbReference>
<evidence type="ECO:0000256" key="8">
    <source>
        <dbReference type="SAM" id="Phobius"/>
    </source>
</evidence>
<dbReference type="GO" id="GO:0003682">
    <property type="term" value="F:chromatin binding"/>
    <property type="evidence" value="ECO:0007669"/>
    <property type="project" value="InterPro"/>
</dbReference>
<feature type="region of interest" description="Disordered" evidence="7">
    <location>
        <begin position="680"/>
        <end position="732"/>
    </location>
</feature>
<feature type="region of interest" description="Disordered" evidence="7">
    <location>
        <begin position="1"/>
        <end position="23"/>
    </location>
</feature>
<feature type="compositionally biased region" description="Basic residues" evidence="7">
    <location>
        <begin position="246"/>
        <end position="261"/>
    </location>
</feature>
<keyword evidence="2" id="KW-0597">Phosphoprotein</keyword>
<dbReference type="GO" id="GO:0005637">
    <property type="term" value="C:nuclear inner membrane"/>
    <property type="evidence" value="ECO:0007669"/>
    <property type="project" value="UniProtKB-SubCell"/>
</dbReference>
<evidence type="ECO:0000256" key="1">
    <source>
        <dbReference type="ARBA" id="ARBA00004540"/>
    </source>
</evidence>
<evidence type="ECO:0000256" key="3">
    <source>
        <dbReference type="ARBA" id="ARBA00022692"/>
    </source>
</evidence>
<evidence type="ECO:0000313" key="12">
    <source>
        <dbReference type="Proteomes" id="UP000245942"/>
    </source>
</evidence>
<dbReference type="Pfam" id="PF12949">
    <property type="entry name" value="HeH"/>
    <property type="match status" value="1"/>
</dbReference>
<dbReference type="EMBL" id="KZ819334">
    <property type="protein sequence ID" value="PWN18809.1"/>
    <property type="molecule type" value="Genomic_DNA"/>
</dbReference>
<keyword evidence="6" id="KW-0539">Nucleus</keyword>
<evidence type="ECO:0008006" key="13">
    <source>
        <dbReference type="Google" id="ProtNLM"/>
    </source>
</evidence>
<evidence type="ECO:0000256" key="2">
    <source>
        <dbReference type="ARBA" id="ARBA00022553"/>
    </source>
</evidence>
<gene>
    <name evidence="11" type="ORF">BCV69DRAFT_314370</name>
</gene>
<evidence type="ECO:0000313" key="11">
    <source>
        <dbReference type="EMBL" id="PWN18809.1"/>
    </source>
</evidence>
<keyword evidence="12" id="KW-1185">Reference proteome</keyword>
<dbReference type="CDD" id="cd12935">
    <property type="entry name" value="LEM_like"/>
    <property type="match status" value="1"/>
</dbReference>
<dbReference type="GO" id="GO:0071763">
    <property type="term" value="P:nuclear membrane organization"/>
    <property type="evidence" value="ECO:0007669"/>
    <property type="project" value="TreeGrafter"/>
</dbReference>
<evidence type="ECO:0000256" key="5">
    <source>
        <dbReference type="ARBA" id="ARBA00023136"/>
    </source>
</evidence>
<dbReference type="Gene3D" id="1.10.10.1180">
    <property type="entry name" value="MAN1, winged-helix domain"/>
    <property type="match status" value="1"/>
</dbReference>
<keyword evidence="4 8" id="KW-1133">Transmembrane helix</keyword>
<keyword evidence="5 8" id="KW-0472">Membrane</keyword>
<evidence type="ECO:0000256" key="6">
    <source>
        <dbReference type="ARBA" id="ARBA00023242"/>
    </source>
</evidence>
<evidence type="ECO:0000259" key="10">
    <source>
        <dbReference type="Pfam" id="PF12949"/>
    </source>
</evidence>
<dbReference type="RefSeq" id="XP_025345969.1">
    <property type="nucleotide sequence ID" value="XM_025495109.1"/>
</dbReference>
<dbReference type="GO" id="GO:0005783">
    <property type="term" value="C:endoplasmic reticulum"/>
    <property type="evidence" value="ECO:0007669"/>
    <property type="project" value="TreeGrafter"/>
</dbReference>
<feature type="compositionally biased region" description="Basic and acidic residues" evidence="7">
    <location>
        <begin position="120"/>
        <end position="133"/>
    </location>
</feature>
<comment type="subcellular location">
    <subcellularLocation>
        <location evidence="1">Nucleus inner membrane</location>
    </subcellularLocation>
</comment>
<feature type="compositionally biased region" description="Acidic residues" evidence="7">
    <location>
        <begin position="705"/>
        <end position="716"/>
    </location>
</feature>
<organism evidence="11 12">
    <name type="scientific">Pseudomicrostroma glucosiphilum</name>
    <dbReference type="NCBI Taxonomy" id="1684307"/>
    <lineage>
        <taxon>Eukaryota</taxon>
        <taxon>Fungi</taxon>
        <taxon>Dikarya</taxon>
        <taxon>Basidiomycota</taxon>
        <taxon>Ustilaginomycotina</taxon>
        <taxon>Exobasidiomycetes</taxon>
        <taxon>Microstromatales</taxon>
        <taxon>Microstromatales incertae sedis</taxon>
        <taxon>Pseudomicrostroma</taxon>
    </lineage>
</organism>
<dbReference type="InterPro" id="IPR025856">
    <property type="entry name" value="HeH/LEM_domain"/>
</dbReference>
<dbReference type="InterPro" id="IPR018996">
    <property type="entry name" value="Man1/Src1-like_C"/>
</dbReference>
<dbReference type="STRING" id="1684307.A0A316U061"/>
<dbReference type="GeneID" id="37016843"/>
<feature type="domain" description="HeH/LEM" evidence="10">
    <location>
        <begin position="22"/>
        <end position="55"/>
    </location>
</feature>
<dbReference type="PANTHER" id="PTHR47808:SF2">
    <property type="entry name" value="LEM DOMAIN-CONTAINING PROTEIN 2"/>
    <property type="match status" value="1"/>
</dbReference>
<accession>A0A316U061</accession>
<dbReference type="AlphaFoldDB" id="A0A316U061"/>
<feature type="compositionally biased region" description="Polar residues" evidence="7">
    <location>
        <begin position="134"/>
        <end position="152"/>
    </location>
</feature>
<evidence type="ECO:0000259" key="9">
    <source>
        <dbReference type="Pfam" id="PF09402"/>
    </source>
</evidence>
<dbReference type="InterPro" id="IPR041885">
    <property type="entry name" value="MAN1_winged_helix_dom"/>
</dbReference>
<feature type="transmembrane region" description="Helical" evidence="8">
    <location>
        <begin position="552"/>
        <end position="571"/>
    </location>
</feature>
<dbReference type="Proteomes" id="UP000245942">
    <property type="component" value="Unassembled WGS sequence"/>
</dbReference>
<keyword evidence="3 8" id="KW-0812">Transmembrane</keyword>
<reference evidence="11 12" key="1">
    <citation type="journal article" date="2018" name="Mol. Biol. Evol.">
        <title>Broad Genomic Sampling Reveals a Smut Pathogenic Ancestry of the Fungal Clade Ustilaginomycotina.</title>
        <authorList>
            <person name="Kijpornyongpan T."/>
            <person name="Mondo S.J."/>
            <person name="Barry K."/>
            <person name="Sandor L."/>
            <person name="Lee J."/>
            <person name="Lipzen A."/>
            <person name="Pangilinan J."/>
            <person name="LaButti K."/>
            <person name="Hainaut M."/>
            <person name="Henrissat B."/>
            <person name="Grigoriev I.V."/>
            <person name="Spatafora J.W."/>
            <person name="Aime M.C."/>
        </authorList>
    </citation>
    <scope>NUCLEOTIDE SEQUENCE [LARGE SCALE GENOMIC DNA]</scope>
    <source>
        <strain evidence="11 12">MCA 4718</strain>
    </source>
</reference>